<dbReference type="EMBL" id="OX596112">
    <property type="protein sequence ID" value="CAN0383478.1"/>
    <property type="molecule type" value="Genomic_DNA"/>
</dbReference>
<proteinExistence type="predicted"/>
<sequence>MSNDANVKEGCWWRPGITSRCAHPGRPDTHITPASTNAHAPPPDPRRNPAQGSPAAPAKHFGNTKTGSRWSRCLAKSPFSLGKKSRGGEKWGSGPESLPRSPCPPDAKRGGERGGRTHPGPPMARPRLPQPRARLRARPPRPLRAEPSRARRLPTETSPLPLGRPRARPPAPL</sequence>
<gene>
    <name evidence="1" type="ORF">MRATA1EN22A_LOCUS17114</name>
</gene>
<reference evidence="1" key="2">
    <citation type="submission" date="2025-03" db="EMBL/GenBank/DDBJ databases">
        <authorList>
            <consortium name="ELIXIR-Norway"/>
            <consortium name="Elixir Norway"/>
        </authorList>
    </citation>
    <scope>NUCLEOTIDE SEQUENCE</scope>
</reference>
<protein>
    <submittedName>
        <fullName evidence="1">Uncharacterized protein</fullName>
    </submittedName>
</protein>
<name>A0AC59ZDC1_RANTA</name>
<dbReference type="Proteomes" id="UP001162501">
    <property type="component" value="Chromosome 28"/>
</dbReference>
<evidence type="ECO:0000313" key="2">
    <source>
        <dbReference type="Proteomes" id="UP001162501"/>
    </source>
</evidence>
<organism evidence="1 2">
    <name type="scientific">Rangifer tarandus platyrhynchus</name>
    <name type="common">Svalbard reindeer</name>
    <dbReference type="NCBI Taxonomy" id="3082113"/>
    <lineage>
        <taxon>Eukaryota</taxon>
        <taxon>Metazoa</taxon>
        <taxon>Chordata</taxon>
        <taxon>Craniata</taxon>
        <taxon>Vertebrata</taxon>
        <taxon>Euteleostomi</taxon>
        <taxon>Mammalia</taxon>
        <taxon>Eutheria</taxon>
        <taxon>Laurasiatheria</taxon>
        <taxon>Artiodactyla</taxon>
        <taxon>Ruminantia</taxon>
        <taxon>Pecora</taxon>
        <taxon>Cervidae</taxon>
        <taxon>Odocoileinae</taxon>
        <taxon>Rangifer</taxon>
    </lineage>
</organism>
<reference evidence="1" key="1">
    <citation type="submission" date="2023-05" db="EMBL/GenBank/DDBJ databases">
        <authorList>
            <consortium name="ELIXIR-Norway"/>
        </authorList>
    </citation>
    <scope>NUCLEOTIDE SEQUENCE</scope>
</reference>
<evidence type="ECO:0000313" key="1">
    <source>
        <dbReference type="EMBL" id="CAN0383478.1"/>
    </source>
</evidence>
<accession>A0AC59ZDC1</accession>